<evidence type="ECO:0000313" key="1">
    <source>
        <dbReference type="EMBL" id="KAI3710665.1"/>
    </source>
</evidence>
<proteinExistence type="predicted"/>
<evidence type="ECO:0000313" key="2">
    <source>
        <dbReference type="Proteomes" id="UP001055811"/>
    </source>
</evidence>
<organism evidence="1 2">
    <name type="scientific">Cichorium intybus</name>
    <name type="common">Chicory</name>
    <dbReference type="NCBI Taxonomy" id="13427"/>
    <lineage>
        <taxon>Eukaryota</taxon>
        <taxon>Viridiplantae</taxon>
        <taxon>Streptophyta</taxon>
        <taxon>Embryophyta</taxon>
        <taxon>Tracheophyta</taxon>
        <taxon>Spermatophyta</taxon>
        <taxon>Magnoliopsida</taxon>
        <taxon>eudicotyledons</taxon>
        <taxon>Gunneridae</taxon>
        <taxon>Pentapetalae</taxon>
        <taxon>asterids</taxon>
        <taxon>campanulids</taxon>
        <taxon>Asterales</taxon>
        <taxon>Asteraceae</taxon>
        <taxon>Cichorioideae</taxon>
        <taxon>Cichorieae</taxon>
        <taxon>Cichoriinae</taxon>
        <taxon>Cichorium</taxon>
    </lineage>
</organism>
<reference evidence="2" key="1">
    <citation type="journal article" date="2022" name="Mol. Ecol. Resour.">
        <title>The genomes of chicory, endive, great burdock and yacon provide insights into Asteraceae palaeo-polyploidization history and plant inulin production.</title>
        <authorList>
            <person name="Fan W."/>
            <person name="Wang S."/>
            <person name="Wang H."/>
            <person name="Wang A."/>
            <person name="Jiang F."/>
            <person name="Liu H."/>
            <person name="Zhao H."/>
            <person name="Xu D."/>
            <person name="Zhang Y."/>
        </authorList>
    </citation>
    <scope>NUCLEOTIDE SEQUENCE [LARGE SCALE GENOMIC DNA]</scope>
    <source>
        <strain evidence="2">cv. Punajuju</strain>
    </source>
</reference>
<dbReference type="EMBL" id="CM042015">
    <property type="protein sequence ID" value="KAI3710665.1"/>
    <property type="molecule type" value="Genomic_DNA"/>
</dbReference>
<gene>
    <name evidence="1" type="ORF">L2E82_40454</name>
</gene>
<sequence>MKGIFPLHYRHFWSGTGRNKKLLVVLDTTTSYLSTVSLSVLGATCFNDSPEFHCVTIPDIVVIRAIIIHFGVVGEDDYAQETLKIIFTNNISFLLKSSWDGSSCSHNITDYKNAIMLSSKVAVDSGNFCLALEAIEKVLSLSKYKRIDVELLERVMVEIERVELERSRENEMIAEILKGIVVKCGGDGSNCQWVVAEEPEKIDLTYRDVSVNILDTELLTT</sequence>
<name>A0ACB9AQF0_CICIN</name>
<reference evidence="1 2" key="2">
    <citation type="journal article" date="2022" name="Mol. Ecol. Resour.">
        <title>The genomes of chicory, endive, great burdock and yacon provide insights into Asteraceae paleo-polyploidization history and plant inulin production.</title>
        <authorList>
            <person name="Fan W."/>
            <person name="Wang S."/>
            <person name="Wang H."/>
            <person name="Wang A."/>
            <person name="Jiang F."/>
            <person name="Liu H."/>
            <person name="Zhao H."/>
            <person name="Xu D."/>
            <person name="Zhang Y."/>
        </authorList>
    </citation>
    <scope>NUCLEOTIDE SEQUENCE [LARGE SCALE GENOMIC DNA]</scope>
    <source>
        <strain evidence="2">cv. Punajuju</strain>
        <tissue evidence="1">Leaves</tissue>
    </source>
</reference>
<dbReference type="Proteomes" id="UP001055811">
    <property type="component" value="Linkage Group LG07"/>
</dbReference>
<protein>
    <submittedName>
        <fullName evidence="1">Uncharacterized protein</fullName>
    </submittedName>
</protein>
<comment type="caution">
    <text evidence="1">The sequence shown here is derived from an EMBL/GenBank/DDBJ whole genome shotgun (WGS) entry which is preliminary data.</text>
</comment>
<accession>A0ACB9AQF0</accession>
<keyword evidence="2" id="KW-1185">Reference proteome</keyword>